<feature type="region of interest" description="Disordered" evidence="1">
    <location>
        <begin position="27"/>
        <end position="54"/>
    </location>
</feature>
<dbReference type="EMBL" id="BSYR01000021">
    <property type="protein sequence ID" value="GMI86647.1"/>
    <property type="molecule type" value="Genomic_DNA"/>
</dbReference>
<reference evidence="3" key="1">
    <citation type="submission" date="2023-05" db="EMBL/GenBank/DDBJ databases">
        <title>Genome and transcriptome analyses reveal genes involved in the formation of fine ridges on petal epidermal cells in Hibiscus trionum.</title>
        <authorList>
            <person name="Koshimizu S."/>
            <person name="Masuda S."/>
            <person name="Ishii T."/>
            <person name="Shirasu K."/>
            <person name="Hoshino A."/>
            <person name="Arita M."/>
        </authorList>
    </citation>
    <scope>NUCLEOTIDE SEQUENCE</scope>
    <source>
        <strain evidence="3">Hamamatsu line</strain>
    </source>
</reference>
<dbReference type="OrthoDB" id="1625577at2759"/>
<proteinExistence type="predicted"/>
<feature type="signal peptide" evidence="2">
    <location>
        <begin position="1"/>
        <end position="25"/>
    </location>
</feature>
<feature type="chain" id="PRO_5040872292" evidence="2">
    <location>
        <begin position="26"/>
        <end position="77"/>
    </location>
</feature>
<protein>
    <submittedName>
        <fullName evidence="3">Root meristem growth factor 9, GOLVEN 2, CLE-like 9</fullName>
    </submittedName>
</protein>
<sequence>MARIPYKHLVLASLFLLFISTTAGARNLPPAANMETEKPHHHQELASTKDEGAPGISVEELVSMDYTPATRTPPIHN</sequence>
<comment type="caution">
    <text evidence="3">The sequence shown here is derived from an EMBL/GenBank/DDBJ whole genome shotgun (WGS) entry which is preliminary data.</text>
</comment>
<organism evidence="3 4">
    <name type="scientific">Hibiscus trionum</name>
    <name type="common">Flower of an hour</name>
    <dbReference type="NCBI Taxonomy" id="183268"/>
    <lineage>
        <taxon>Eukaryota</taxon>
        <taxon>Viridiplantae</taxon>
        <taxon>Streptophyta</taxon>
        <taxon>Embryophyta</taxon>
        <taxon>Tracheophyta</taxon>
        <taxon>Spermatophyta</taxon>
        <taxon>Magnoliopsida</taxon>
        <taxon>eudicotyledons</taxon>
        <taxon>Gunneridae</taxon>
        <taxon>Pentapetalae</taxon>
        <taxon>rosids</taxon>
        <taxon>malvids</taxon>
        <taxon>Malvales</taxon>
        <taxon>Malvaceae</taxon>
        <taxon>Malvoideae</taxon>
        <taxon>Hibiscus</taxon>
    </lineage>
</organism>
<dbReference type="AlphaFoldDB" id="A0A9W7I0B4"/>
<keyword evidence="4" id="KW-1185">Reference proteome</keyword>
<dbReference type="Pfam" id="PF21529">
    <property type="entry name" value="GLV1-2"/>
    <property type="match status" value="1"/>
</dbReference>
<evidence type="ECO:0000256" key="2">
    <source>
        <dbReference type="SAM" id="SignalP"/>
    </source>
</evidence>
<evidence type="ECO:0000313" key="4">
    <source>
        <dbReference type="Proteomes" id="UP001165190"/>
    </source>
</evidence>
<dbReference type="Proteomes" id="UP001165190">
    <property type="component" value="Unassembled WGS sequence"/>
</dbReference>
<keyword evidence="2" id="KW-0732">Signal</keyword>
<accession>A0A9W7I0B4</accession>
<evidence type="ECO:0000256" key="1">
    <source>
        <dbReference type="SAM" id="MobiDB-lite"/>
    </source>
</evidence>
<evidence type="ECO:0000313" key="3">
    <source>
        <dbReference type="EMBL" id="GMI86647.1"/>
    </source>
</evidence>
<gene>
    <name evidence="3" type="ORF">HRI_002334000</name>
</gene>
<name>A0A9W7I0B4_HIBTR</name>
<dbReference type="InterPro" id="IPR049306">
    <property type="entry name" value="GLV1-2"/>
</dbReference>
<feature type="compositionally biased region" description="Basic and acidic residues" evidence="1">
    <location>
        <begin position="35"/>
        <end position="52"/>
    </location>
</feature>